<evidence type="ECO:0000256" key="5">
    <source>
        <dbReference type="ARBA" id="ARBA00023242"/>
    </source>
</evidence>
<dbReference type="OMA" id="RIPAMCA"/>
<evidence type="ECO:0000259" key="7">
    <source>
        <dbReference type="PROSITE" id="PS51369"/>
    </source>
</evidence>
<accession>A0A835DH38</accession>
<dbReference type="InterPro" id="IPR005333">
    <property type="entry name" value="Transcription_factor_TCP"/>
</dbReference>
<dbReference type="GO" id="GO:0043565">
    <property type="term" value="F:sequence-specific DNA binding"/>
    <property type="evidence" value="ECO:0007669"/>
    <property type="project" value="TreeGrafter"/>
</dbReference>
<comment type="subcellular location">
    <subcellularLocation>
        <location evidence="1">Nucleus</location>
    </subcellularLocation>
</comment>
<feature type="compositionally biased region" description="Low complexity" evidence="6">
    <location>
        <begin position="118"/>
        <end position="131"/>
    </location>
</feature>
<reference evidence="8 9" key="1">
    <citation type="submission" date="2020-04" db="EMBL/GenBank/DDBJ databases">
        <title>Plant Genome Project.</title>
        <authorList>
            <person name="Zhang R.-G."/>
        </authorList>
    </citation>
    <scope>NUCLEOTIDE SEQUENCE [LARGE SCALE GENOMIC DNA]</scope>
    <source>
        <strain evidence="8">YNK0</strain>
        <tissue evidence="8">Leaf</tissue>
    </source>
</reference>
<keyword evidence="5" id="KW-0539">Nucleus</keyword>
<keyword evidence="9" id="KW-1185">Reference proteome</keyword>
<dbReference type="PROSITE" id="PS51369">
    <property type="entry name" value="TCP"/>
    <property type="match status" value="1"/>
</dbReference>
<evidence type="ECO:0000256" key="4">
    <source>
        <dbReference type="ARBA" id="ARBA00023163"/>
    </source>
</evidence>
<feature type="compositionally biased region" description="Polar residues" evidence="6">
    <location>
        <begin position="99"/>
        <end position="110"/>
    </location>
</feature>
<organism evidence="8 9">
    <name type="scientific">Tetracentron sinense</name>
    <name type="common">Spur-leaf</name>
    <dbReference type="NCBI Taxonomy" id="13715"/>
    <lineage>
        <taxon>Eukaryota</taxon>
        <taxon>Viridiplantae</taxon>
        <taxon>Streptophyta</taxon>
        <taxon>Embryophyta</taxon>
        <taxon>Tracheophyta</taxon>
        <taxon>Spermatophyta</taxon>
        <taxon>Magnoliopsida</taxon>
        <taxon>Trochodendrales</taxon>
        <taxon>Trochodendraceae</taxon>
        <taxon>Tetracentron</taxon>
    </lineage>
</organism>
<dbReference type="GO" id="GO:0003700">
    <property type="term" value="F:DNA-binding transcription factor activity"/>
    <property type="evidence" value="ECO:0007669"/>
    <property type="project" value="InterPro"/>
</dbReference>
<evidence type="ECO:0000256" key="1">
    <source>
        <dbReference type="ARBA" id="ARBA00004123"/>
    </source>
</evidence>
<feature type="region of interest" description="Disordered" evidence="6">
    <location>
        <begin position="99"/>
        <end position="138"/>
    </location>
</feature>
<dbReference type="EMBL" id="JABCRI010000007">
    <property type="protein sequence ID" value="KAF8403096.1"/>
    <property type="molecule type" value="Genomic_DNA"/>
</dbReference>
<evidence type="ECO:0000256" key="2">
    <source>
        <dbReference type="ARBA" id="ARBA00023015"/>
    </source>
</evidence>
<keyword evidence="3" id="KW-0238">DNA-binding</keyword>
<feature type="region of interest" description="Disordered" evidence="6">
    <location>
        <begin position="8"/>
        <end position="30"/>
    </location>
</feature>
<gene>
    <name evidence="8" type="ORF">HHK36_011190</name>
</gene>
<dbReference type="Proteomes" id="UP000655225">
    <property type="component" value="Unassembled WGS sequence"/>
</dbReference>
<feature type="compositionally biased region" description="Polar residues" evidence="6">
    <location>
        <begin position="11"/>
        <end position="28"/>
    </location>
</feature>
<feature type="domain" description="TCP" evidence="7">
    <location>
        <begin position="41"/>
        <end position="95"/>
    </location>
</feature>
<evidence type="ECO:0000256" key="6">
    <source>
        <dbReference type="SAM" id="MobiDB-lite"/>
    </source>
</evidence>
<evidence type="ECO:0000313" key="9">
    <source>
        <dbReference type="Proteomes" id="UP000655225"/>
    </source>
</evidence>
<dbReference type="GO" id="GO:0005634">
    <property type="term" value="C:nucleus"/>
    <property type="evidence" value="ECO:0007669"/>
    <property type="project" value="UniProtKB-SubCell"/>
</dbReference>
<name>A0A835DH38_TETSI</name>
<keyword evidence="4" id="KW-0804">Transcription</keyword>
<evidence type="ECO:0000313" key="8">
    <source>
        <dbReference type="EMBL" id="KAF8403096.1"/>
    </source>
</evidence>
<protein>
    <recommendedName>
        <fullName evidence="7">TCP domain-containing protein</fullName>
    </recommendedName>
</protein>
<dbReference type="OrthoDB" id="1911901at2759"/>
<dbReference type="Pfam" id="PF03634">
    <property type="entry name" value="TCP"/>
    <property type="match status" value="1"/>
</dbReference>
<dbReference type="PANTHER" id="PTHR31072">
    <property type="entry name" value="TRANSCRIPTION FACTOR TCP4-RELATED"/>
    <property type="match status" value="1"/>
</dbReference>
<sequence length="276" mass="30399">MGSELILHDFSASTDHQPNPISSTPPDSSRTKLLLSARSSYRDRHKKVDGRGRRVRIPAMCAARIFQLTRELGHRSDGETIEWLLRQSEPSIIATTGTGTVPAASVSTTVGPIPPSSPSASSSASPSSSAPYRTHPHPVAAAPMNQQVQTGVFAGLRFESEQPSCRLDLCQPNGLEFAGNGFHHMPFTALLFQPETEEQQHQQQQPQIQSNTSFEMGTHMFVIMMVQKVDRTIFDFEPEDLLGKLQHQGILSRISEILIRPLLLCSPSSICKPTRH</sequence>
<dbReference type="InterPro" id="IPR017887">
    <property type="entry name" value="TF_TCP_subgr"/>
</dbReference>
<keyword evidence="2" id="KW-0805">Transcription regulation</keyword>
<evidence type="ECO:0000256" key="3">
    <source>
        <dbReference type="ARBA" id="ARBA00023125"/>
    </source>
</evidence>
<comment type="caution">
    <text evidence="8">The sequence shown here is derived from an EMBL/GenBank/DDBJ whole genome shotgun (WGS) entry which is preliminary data.</text>
</comment>
<proteinExistence type="predicted"/>
<dbReference type="AlphaFoldDB" id="A0A835DH38"/>
<dbReference type="PANTHER" id="PTHR31072:SF91">
    <property type="entry name" value="TRANSCRIPTION FACTOR TCP6"/>
    <property type="match status" value="1"/>
</dbReference>